<dbReference type="Proteomes" id="UP000184387">
    <property type="component" value="Unassembled WGS sequence"/>
</dbReference>
<sequence length="269" mass="26194">MGDDAGALVFDSATKLDSSCRGRVCVAASHGGIYVGHLAAKAGVAAVIVSDAGIGREGAGVAGLALLDELGIPAGAASHLSARIGDGQDLLACGVLSRVNGAAMRLGLAPGLGMAEAQRLLRGAPAPGPLSRPPMAEARFPIAIPGARVPVIGVDSNSLVQPGDAGAVVVTGSHGGLLGGRGSAVSAAVRAAVYNDAGIGKDEAGVSRLPALEAAGIAGLTVSAESARIGDARSTFGDGIVSRANAPARRFGVSEGMTAAEAVARIARD</sequence>
<dbReference type="EMBL" id="FQZF01000005">
    <property type="protein sequence ID" value="SHI83058.1"/>
    <property type="molecule type" value="Genomic_DNA"/>
</dbReference>
<dbReference type="STRING" id="198092.SAMN02745194_01192"/>
<gene>
    <name evidence="1" type="ORF">SAMN02745194_01192</name>
</gene>
<dbReference type="OrthoDB" id="1115380at2"/>
<evidence type="ECO:0000313" key="1">
    <source>
        <dbReference type="EMBL" id="SHI83058.1"/>
    </source>
</evidence>
<evidence type="ECO:0000313" key="2">
    <source>
        <dbReference type="Proteomes" id="UP000184387"/>
    </source>
</evidence>
<name>A0A1M6ECM3_9PROT</name>
<protein>
    <submittedName>
        <fullName evidence="1">Uncharacterized protein</fullName>
    </submittedName>
</protein>
<dbReference type="RefSeq" id="WP_073132563.1">
    <property type="nucleotide sequence ID" value="NZ_FQZF01000005.1"/>
</dbReference>
<proteinExistence type="predicted"/>
<keyword evidence="2" id="KW-1185">Reference proteome</keyword>
<dbReference type="AlphaFoldDB" id="A0A1M6ECM3"/>
<reference evidence="1 2" key="1">
    <citation type="submission" date="2016-11" db="EMBL/GenBank/DDBJ databases">
        <authorList>
            <person name="Jaros S."/>
            <person name="Januszkiewicz K."/>
            <person name="Wedrychowicz H."/>
        </authorList>
    </citation>
    <scope>NUCLEOTIDE SEQUENCE [LARGE SCALE GENOMIC DNA]</scope>
    <source>
        <strain evidence="1 2">DSM 14916</strain>
    </source>
</reference>
<organism evidence="1 2">
    <name type="scientific">Muricoccus roseus</name>
    <dbReference type="NCBI Taxonomy" id="198092"/>
    <lineage>
        <taxon>Bacteria</taxon>
        <taxon>Pseudomonadati</taxon>
        <taxon>Pseudomonadota</taxon>
        <taxon>Alphaproteobacteria</taxon>
        <taxon>Acetobacterales</taxon>
        <taxon>Roseomonadaceae</taxon>
        <taxon>Muricoccus</taxon>
    </lineage>
</organism>
<accession>A0A1M6ECM3</accession>